<accession>A0ABT8PJE2</accession>
<name>A0ABT8PJE2_9BURK</name>
<dbReference type="RefSeq" id="WP_226288746.1">
    <property type="nucleotide sequence ID" value="NZ_JAUJSQ010000014.1"/>
</dbReference>
<protein>
    <submittedName>
        <fullName evidence="1">Uncharacterized protein</fullName>
    </submittedName>
</protein>
<organism evidence="1 2">
    <name type="scientific">Burkholderia metallica</name>
    <dbReference type="NCBI Taxonomy" id="488729"/>
    <lineage>
        <taxon>Bacteria</taxon>
        <taxon>Pseudomonadati</taxon>
        <taxon>Pseudomonadota</taxon>
        <taxon>Betaproteobacteria</taxon>
        <taxon>Burkholderiales</taxon>
        <taxon>Burkholderiaceae</taxon>
        <taxon>Burkholderia</taxon>
        <taxon>Burkholderia cepacia complex</taxon>
    </lineage>
</organism>
<evidence type="ECO:0000313" key="1">
    <source>
        <dbReference type="EMBL" id="MDN7935183.1"/>
    </source>
</evidence>
<evidence type="ECO:0000313" key="2">
    <source>
        <dbReference type="Proteomes" id="UP001171606"/>
    </source>
</evidence>
<gene>
    <name evidence="1" type="ORF">QZM52_28320</name>
</gene>
<proteinExistence type="predicted"/>
<comment type="caution">
    <text evidence="1">The sequence shown here is derived from an EMBL/GenBank/DDBJ whole genome shotgun (WGS) entry which is preliminary data.</text>
</comment>
<reference evidence="1" key="1">
    <citation type="submission" date="2023-07" db="EMBL/GenBank/DDBJ databases">
        <title>A collection of bacterial strains from the Burkholderia cepacia Research Laboratory and Repository.</title>
        <authorList>
            <person name="Lipuma J."/>
            <person name="Spilker T."/>
            <person name="Caverly L."/>
        </authorList>
    </citation>
    <scope>NUCLEOTIDE SEQUENCE</scope>
    <source>
        <strain evidence="1">AU42020</strain>
    </source>
</reference>
<dbReference type="EMBL" id="JAUJSQ010000014">
    <property type="protein sequence ID" value="MDN7935183.1"/>
    <property type="molecule type" value="Genomic_DNA"/>
</dbReference>
<sequence length="188" mass="20553">MSLATVQREAVAFIKAKLPGLAQCEPYAAQIRPEEARAESLNPPAVLLYVQGGEVFTGNGGLLTIRAAFTAYCIAQFNDSEARRNLGAITLAERVAELIEGERFNLDCRVGSAVLKEIGNAHRLGLANQGLSAWFVEWEQSVIFGEKNWFEFEEREGLPHVPVEVWVAPAADGNVGPRELIGMSQEAR</sequence>
<dbReference type="Proteomes" id="UP001171606">
    <property type="component" value="Unassembled WGS sequence"/>
</dbReference>
<keyword evidence="2" id="KW-1185">Reference proteome</keyword>